<comment type="function">
    <text evidence="12">Probably plays a role in ribosome assembly or function. May be involved in resolution of branched DNA intermediates that result from template switching in postreplication gaps. Binds DNA and has ATPase activity.</text>
</comment>
<keyword evidence="7 12" id="KW-0067">ATP-binding</keyword>
<dbReference type="GO" id="GO:0005737">
    <property type="term" value="C:cytoplasm"/>
    <property type="evidence" value="ECO:0007669"/>
    <property type="project" value="UniProtKB-SubCell"/>
</dbReference>
<dbReference type="InterPro" id="IPR032524">
    <property type="entry name" value="ABC_tran_C"/>
</dbReference>
<comment type="subcellular location">
    <subcellularLocation>
        <location evidence="12">Cytoplasm</location>
    </subcellularLocation>
    <text evidence="12">Associates with ribosomes.</text>
</comment>
<evidence type="ECO:0000256" key="2">
    <source>
        <dbReference type="ARBA" id="ARBA00022490"/>
    </source>
</evidence>
<dbReference type="InterPro" id="IPR051309">
    <property type="entry name" value="ABCF_ATPase"/>
</dbReference>
<dbReference type="GO" id="GO:0003677">
    <property type="term" value="F:DNA binding"/>
    <property type="evidence" value="ECO:0007669"/>
    <property type="project" value="UniProtKB-UniRule"/>
</dbReference>
<dbReference type="Proteomes" id="UP000241868">
    <property type="component" value="Unassembled WGS sequence"/>
</dbReference>
<evidence type="ECO:0000256" key="8">
    <source>
        <dbReference type="ARBA" id="ARBA00023125"/>
    </source>
</evidence>
<dbReference type="PROSITE" id="PS00211">
    <property type="entry name" value="ABC_TRANSPORTER_1"/>
    <property type="match status" value="2"/>
</dbReference>
<dbReference type="Gene3D" id="3.40.50.300">
    <property type="entry name" value="P-loop containing nucleotide triphosphate hydrolases"/>
    <property type="match status" value="2"/>
</dbReference>
<comment type="catalytic activity">
    <reaction evidence="10 12">
        <text>ATP + H2O = ADP + phosphate + H(+)</text>
        <dbReference type="Rhea" id="RHEA:13065"/>
        <dbReference type="ChEBI" id="CHEBI:15377"/>
        <dbReference type="ChEBI" id="CHEBI:15378"/>
        <dbReference type="ChEBI" id="CHEBI:30616"/>
        <dbReference type="ChEBI" id="CHEBI:43474"/>
        <dbReference type="ChEBI" id="CHEBI:456216"/>
    </reaction>
</comment>
<evidence type="ECO:0000256" key="12">
    <source>
        <dbReference type="HAMAP-Rule" id="MF_00848"/>
    </source>
</evidence>
<dbReference type="InterPro" id="IPR027417">
    <property type="entry name" value="P-loop_NTPase"/>
</dbReference>
<dbReference type="Pfam" id="PF16326">
    <property type="entry name" value="ABC_tran_CTD"/>
    <property type="match status" value="1"/>
</dbReference>
<proteinExistence type="inferred from homology"/>
<dbReference type="OrthoDB" id="9762051at2"/>
<reference evidence="14 15" key="1">
    <citation type="submission" date="2018-03" db="EMBL/GenBank/DDBJ databases">
        <title>Neisseria weixii sp. nov., isolated from the intestinal contents of Tibetan Plateau pika (Ochotona curzoniae) in Yushu, Qinghai Province, China.</title>
        <authorList>
            <person name="Gui Z."/>
        </authorList>
    </citation>
    <scope>NUCLEOTIDE SEQUENCE [LARGE SCALE GENOMIC DNA]</scope>
    <source>
        <strain evidence="14 15">ATCC 51483</strain>
    </source>
</reference>
<feature type="domain" description="ABC transporter" evidence="13">
    <location>
        <begin position="320"/>
        <end position="538"/>
    </location>
</feature>
<dbReference type="HAMAP" id="MF_00848">
    <property type="entry name" value="Uup"/>
    <property type="match status" value="1"/>
</dbReference>
<dbReference type="Gene3D" id="1.10.287.380">
    <property type="entry name" value="Valyl-tRNA synthetase, C-terminal domain"/>
    <property type="match status" value="1"/>
</dbReference>
<evidence type="ECO:0000256" key="7">
    <source>
        <dbReference type="ARBA" id="ARBA00022840"/>
    </source>
</evidence>
<evidence type="ECO:0000256" key="9">
    <source>
        <dbReference type="ARBA" id="ARBA00023204"/>
    </source>
</evidence>
<dbReference type="InterPro" id="IPR037118">
    <property type="entry name" value="Val-tRNA_synth_C_sf"/>
</dbReference>
<evidence type="ECO:0000256" key="5">
    <source>
        <dbReference type="ARBA" id="ARBA00022763"/>
    </source>
</evidence>
<dbReference type="FunFam" id="3.40.50.300:FF:000309">
    <property type="entry name" value="ABC transporter ATP-binding protein"/>
    <property type="match status" value="1"/>
</dbReference>
<evidence type="ECO:0000256" key="1">
    <source>
        <dbReference type="ARBA" id="ARBA00022475"/>
    </source>
</evidence>
<dbReference type="PANTHER" id="PTHR42855">
    <property type="entry name" value="ABC TRANSPORTER ATP-BINDING SUBUNIT"/>
    <property type="match status" value="1"/>
</dbReference>
<protein>
    <recommendedName>
        <fullName evidence="12">ATP-binding protein Uup</fullName>
        <ecNumber evidence="12">3.6.1.-</ecNumber>
    </recommendedName>
</protein>
<keyword evidence="1" id="KW-0472">Membrane</keyword>
<feature type="binding site" evidence="12">
    <location>
        <begin position="36"/>
        <end position="43"/>
    </location>
    <ligand>
        <name>ATP</name>
        <dbReference type="ChEBI" id="CHEBI:30616"/>
        <label>1</label>
    </ligand>
</feature>
<comment type="caution">
    <text evidence="14">The sequence shown here is derived from an EMBL/GenBank/DDBJ whole genome shotgun (WGS) entry which is preliminary data.</text>
</comment>
<dbReference type="Pfam" id="PF12848">
    <property type="entry name" value="ABC_tran_Xtn"/>
    <property type="match status" value="1"/>
</dbReference>
<evidence type="ECO:0000313" key="15">
    <source>
        <dbReference type="Proteomes" id="UP000241868"/>
    </source>
</evidence>
<keyword evidence="3 12" id="KW-0677">Repeat</keyword>
<evidence type="ECO:0000313" key="14">
    <source>
        <dbReference type="EMBL" id="PSJ80156.1"/>
    </source>
</evidence>
<dbReference type="InterPro" id="IPR003439">
    <property type="entry name" value="ABC_transporter-like_ATP-bd"/>
</dbReference>
<dbReference type="GO" id="GO:0005524">
    <property type="term" value="F:ATP binding"/>
    <property type="evidence" value="ECO:0007669"/>
    <property type="project" value="UniProtKB-UniRule"/>
</dbReference>
<evidence type="ECO:0000256" key="10">
    <source>
        <dbReference type="ARBA" id="ARBA00049360"/>
    </source>
</evidence>
<keyword evidence="4 12" id="KW-0547">Nucleotide-binding</keyword>
<keyword evidence="9 12" id="KW-0234">DNA repair</keyword>
<sequence length="634" mass="71447">MNILQVENASFAVGHVALLDKAAFQLDSGEKIGLIGRNGAGKSSLLKILAGVQKLDGGQIIVQNNLKIVYVPQESFFDNTATVFDIVAEGLGEMRGVLGRYHQVSHRLESGSDEGLLKELNELQLQIETQDGWKLDAAVKQTISELGLPENEQIGNLSSGQKKRAALAQAWVQKPDVLLLDEPTNHLDIDAIIWLENLLKNFEGSLVVITHDRRFLDNVATRIVELDRGTLRSYPGSFSKYSEKKEQELAVETEHNRLFDKFHAQEEAWIRKGIEARRTRNEGRVRRLEELRRQRTERRSVQGQVNFKLDSGEKSGKIIAELEHASFRYGDNVIIDKFSAIIQRGDKIGLIGPNGIGKTSFLKLILGELQPTYGRIRIGSKQEVAYFDQFRSALHENDTVFYTLGQGNDFVEIGGKKRHVMSYLEDFLFHPARAQSPVSSLSGGERNRLLLAKLFTKPANILVLDEPTNDLDINTQELLEELLRDYQGTVFLVSHDRMFLDNVITQSIVFEGNGRLKEYIGGYEDYLDAKKREQTLQAASAPKAVAEPVKEKPKANRAVKLSYKEQRELDALPDEIAALEAEQAELNTQLSDPEIFKDYEKAGTLQARAEEIEMLLLDKLELWERLEAKQNGVQ</sequence>
<feature type="domain" description="ABC transporter" evidence="13">
    <location>
        <begin position="4"/>
        <end position="253"/>
    </location>
</feature>
<gene>
    <name evidence="12" type="primary">uup</name>
    <name evidence="14" type="ORF">C7N83_07895</name>
</gene>
<dbReference type="InterPro" id="IPR017871">
    <property type="entry name" value="ABC_transporter-like_CS"/>
</dbReference>
<name>A0A2P7TZJ5_9NEIS</name>
<dbReference type="GO" id="GO:0006281">
    <property type="term" value="P:DNA repair"/>
    <property type="evidence" value="ECO:0007669"/>
    <property type="project" value="UniProtKB-KW"/>
</dbReference>
<evidence type="ECO:0000256" key="3">
    <source>
        <dbReference type="ARBA" id="ARBA00022737"/>
    </source>
</evidence>
<dbReference type="PROSITE" id="PS50893">
    <property type="entry name" value="ABC_TRANSPORTER_2"/>
    <property type="match status" value="2"/>
</dbReference>
<dbReference type="InterPro" id="IPR003593">
    <property type="entry name" value="AAA+_ATPase"/>
</dbReference>
<comment type="similarity">
    <text evidence="11 12">Belongs to the ABC transporter superfamily. ABCF family. Uup subfamily.</text>
</comment>
<accession>A0A2P7TZJ5</accession>
<dbReference type="SUPFAM" id="SSF52540">
    <property type="entry name" value="P-loop containing nucleoside triphosphate hydrolases"/>
    <property type="match status" value="2"/>
</dbReference>
<dbReference type="EC" id="3.6.1.-" evidence="12"/>
<keyword evidence="6 12" id="KW-0378">Hydrolase</keyword>
<keyword evidence="15" id="KW-1185">Reference proteome</keyword>
<dbReference type="InterPro" id="IPR043686">
    <property type="entry name" value="Uup"/>
</dbReference>
<keyword evidence="1" id="KW-1003">Cell membrane</keyword>
<dbReference type="PANTHER" id="PTHR42855:SF1">
    <property type="entry name" value="ABC TRANSPORTER DOMAIN-CONTAINING PROTEIN"/>
    <property type="match status" value="1"/>
</dbReference>
<dbReference type="GO" id="GO:0043022">
    <property type="term" value="F:ribosome binding"/>
    <property type="evidence" value="ECO:0007669"/>
    <property type="project" value="UniProtKB-UniRule"/>
</dbReference>
<dbReference type="CDD" id="cd03221">
    <property type="entry name" value="ABCF_EF-3"/>
    <property type="match status" value="2"/>
</dbReference>
<dbReference type="Pfam" id="PF00005">
    <property type="entry name" value="ABC_tran"/>
    <property type="match status" value="2"/>
</dbReference>
<evidence type="ECO:0000259" key="13">
    <source>
        <dbReference type="PROSITE" id="PS50893"/>
    </source>
</evidence>
<dbReference type="InterPro" id="IPR032781">
    <property type="entry name" value="ABC_tran_Xtn"/>
</dbReference>
<evidence type="ECO:0000256" key="4">
    <source>
        <dbReference type="ARBA" id="ARBA00022741"/>
    </source>
</evidence>
<evidence type="ECO:0000256" key="6">
    <source>
        <dbReference type="ARBA" id="ARBA00022801"/>
    </source>
</evidence>
<dbReference type="FunFam" id="3.40.50.300:FF:000011">
    <property type="entry name" value="Putative ABC transporter ATP-binding component"/>
    <property type="match status" value="1"/>
</dbReference>
<feature type="binding site" evidence="12">
    <location>
        <begin position="352"/>
        <end position="359"/>
    </location>
    <ligand>
        <name>ATP</name>
        <dbReference type="ChEBI" id="CHEBI:30616"/>
        <label>2</label>
    </ligand>
</feature>
<dbReference type="SMART" id="SM00382">
    <property type="entry name" value="AAA"/>
    <property type="match status" value="2"/>
</dbReference>
<keyword evidence="8 12" id="KW-0238">DNA-binding</keyword>
<keyword evidence="5 12" id="KW-0227">DNA damage</keyword>
<keyword evidence="2 12" id="KW-0963">Cytoplasm</keyword>
<organism evidence="14 15">
    <name type="scientific">Neisseria iguanae</name>
    <dbReference type="NCBI Taxonomy" id="90242"/>
    <lineage>
        <taxon>Bacteria</taxon>
        <taxon>Pseudomonadati</taxon>
        <taxon>Pseudomonadota</taxon>
        <taxon>Betaproteobacteria</taxon>
        <taxon>Neisseriales</taxon>
        <taxon>Neisseriaceae</taxon>
        <taxon>Neisseria</taxon>
    </lineage>
</organism>
<dbReference type="AlphaFoldDB" id="A0A2P7TZJ5"/>
<evidence type="ECO:0000256" key="11">
    <source>
        <dbReference type="ARBA" id="ARBA00061478"/>
    </source>
</evidence>
<dbReference type="GO" id="GO:0016887">
    <property type="term" value="F:ATP hydrolysis activity"/>
    <property type="evidence" value="ECO:0007669"/>
    <property type="project" value="UniProtKB-UniRule"/>
</dbReference>
<dbReference type="EMBL" id="PXYY01000045">
    <property type="protein sequence ID" value="PSJ80156.1"/>
    <property type="molecule type" value="Genomic_DNA"/>
</dbReference>